<feature type="binding site" evidence="10">
    <location>
        <position position="248"/>
    </location>
    <ligand>
        <name>Mg(2+)</name>
        <dbReference type="ChEBI" id="CHEBI:18420"/>
    </ligand>
</feature>
<evidence type="ECO:0000256" key="5">
    <source>
        <dbReference type="ARBA" id="ARBA00022741"/>
    </source>
</evidence>
<keyword evidence="3 10" id="KW-0819">tRNA processing</keyword>
<dbReference type="Gene3D" id="3.40.50.300">
    <property type="entry name" value="P-loop containing nucleotide triphosphate hydrolases"/>
    <property type="match status" value="1"/>
</dbReference>
<dbReference type="NCBIfam" id="TIGR00450">
    <property type="entry name" value="mnmE_trmE_thdF"/>
    <property type="match status" value="1"/>
</dbReference>
<evidence type="ECO:0000259" key="12">
    <source>
        <dbReference type="PROSITE" id="PS51709"/>
    </source>
</evidence>
<evidence type="ECO:0000256" key="10">
    <source>
        <dbReference type="HAMAP-Rule" id="MF_00379"/>
    </source>
</evidence>
<dbReference type="PATRIC" id="fig|42253.5.peg.277"/>
<dbReference type="Gene3D" id="3.30.1360.120">
    <property type="entry name" value="Probable tRNA modification gtpase trme, domain 1"/>
    <property type="match status" value="1"/>
</dbReference>
<evidence type="ECO:0000256" key="7">
    <source>
        <dbReference type="ARBA" id="ARBA00022842"/>
    </source>
</evidence>
<comment type="cofactor">
    <cofactor evidence="10">
        <name>K(+)</name>
        <dbReference type="ChEBI" id="CHEBI:29103"/>
    </cofactor>
    <text evidence="10">Binds 1 potassium ion per subunit.</text>
</comment>
<gene>
    <name evidence="10 13" type="primary">trmE</name>
    <name evidence="10" type="synonym">mnmE</name>
    <name evidence="13" type="ORF">NITMOv2_0286</name>
</gene>
<dbReference type="Pfam" id="PF10396">
    <property type="entry name" value="TrmE_N"/>
    <property type="match status" value="1"/>
</dbReference>
<feature type="domain" description="TrmE-type G" evidence="12">
    <location>
        <begin position="234"/>
        <end position="396"/>
    </location>
</feature>
<dbReference type="Proteomes" id="UP000069205">
    <property type="component" value="Chromosome"/>
</dbReference>
<dbReference type="InterPro" id="IPR018948">
    <property type="entry name" value="GTP-bd_TrmE_N"/>
</dbReference>
<dbReference type="PANTHER" id="PTHR42714">
    <property type="entry name" value="TRNA MODIFICATION GTPASE GTPBP3"/>
    <property type="match status" value="1"/>
</dbReference>
<keyword evidence="7 10" id="KW-0460">Magnesium</keyword>
<evidence type="ECO:0000256" key="1">
    <source>
        <dbReference type="ARBA" id="ARBA00011043"/>
    </source>
</evidence>
<dbReference type="EC" id="3.6.-.-" evidence="10"/>
<dbReference type="CDD" id="cd14858">
    <property type="entry name" value="TrmE_N"/>
    <property type="match status" value="1"/>
</dbReference>
<dbReference type="PANTHER" id="PTHR42714:SF2">
    <property type="entry name" value="TRNA MODIFICATION GTPASE GTPBP3, MITOCHONDRIAL"/>
    <property type="match status" value="1"/>
</dbReference>
<feature type="binding site" evidence="10">
    <location>
        <position position="25"/>
    </location>
    <ligand>
        <name>(6S)-5-formyl-5,6,7,8-tetrahydrofolate</name>
        <dbReference type="ChEBI" id="CHEBI:57457"/>
    </ligand>
</feature>
<reference evidence="13 14" key="1">
    <citation type="journal article" date="2015" name="Proc. Natl. Acad. Sci. U.S.A.">
        <title>Expanded metabolic versatility of ubiquitous nitrite-oxidizing bacteria from the genus Nitrospira.</title>
        <authorList>
            <person name="Koch H."/>
            <person name="Lucker S."/>
            <person name="Albertsen M."/>
            <person name="Kitzinger K."/>
            <person name="Herbold C."/>
            <person name="Spieck E."/>
            <person name="Nielsen P.H."/>
            <person name="Wagner M."/>
            <person name="Daims H."/>
        </authorList>
    </citation>
    <scope>NUCLEOTIDE SEQUENCE [LARGE SCALE GENOMIC DNA]</scope>
    <source>
        <strain evidence="13 14">NSP M-1</strain>
    </source>
</reference>
<evidence type="ECO:0000256" key="6">
    <source>
        <dbReference type="ARBA" id="ARBA00022801"/>
    </source>
</evidence>
<comment type="function">
    <text evidence="10">Exhibits a very high intrinsic GTPase hydrolysis rate. Involved in the addition of a carboxymethylaminomethyl (cmnm) group at the wobble position (U34) of certain tRNAs, forming tRNA-cmnm(5)s(2)U34.</text>
</comment>
<keyword evidence="9 10" id="KW-0342">GTP-binding</keyword>
<name>A0A0K2G715_NITMO</name>
<comment type="similarity">
    <text evidence="1 10 11">Belongs to the TRAFAC class TrmE-Era-EngA-EngB-Septin-like GTPase superfamily. TrmE GTPase family.</text>
</comment>
<comment type="caution">
    <text evidence="10">Lacks conserved residue(s) required for the propagation of feature annotation.</text>
</comment>
<dbReference type="OrthoDB" id="9805918at2"/>
<dbReference type="GO" id="GO:0003924">
    <property type="term" value="F:GTPase activity"/>
    <property type="evidence" value="ECO:0007669"/>
    <property type="project" value="UniProtKB-UniRule"/>
</dbReference>
<dbReference type="InterPro" id="IPR027368">
    <property type="entry name" value="MnmE_dom2"/>
</dbReference>
<dbReference type="NCBIfam" id="TIGR00231">
    <property type="entry name" value="small_GTP"/>
    <property type="match status" value="1"/>
</dbReference>
<accession>A0A0K2G715</accession>
<evidence type="ECO:0000256" key="9">
    <source>
        <dbReference type="ARBA" id="ARBA00023134"/>
    </source>
</evidence>
<evidence type="ECO:0000256" key="11">
    <source>
        <dbReference type="RuleBase" id="RU003313"/>
    </source>
</evidence>
<protein>
    <recommendedName>
        <fullName evidence="10">tRNA modification GTPase MnmE</fullName>
        <ecNumber evidence="10">3.6.-.-</ecNumber>
    </recommendedName>
</protein>
<dbReference type="GO" id="GO:0005829">
    <property type="term" value="C:cytosol"/>
    <property type="evidence" value="ECO:0007669"/>
    <property type="project" value="TreeGrafter"/>
</dbReference>
<feature type="binding site" evidence="10">
    <location>
        <begin position="288"/>
        <end position="291"/>
    </location>
    <ligand>
        <name>GTP</name>
        <dbReference type="ChEBI" id="CHEBI:37565"/>
    </ligand>
</feature>
<dbReference type="GO" id="GO:0046872">
    <property type="term" value="F:metal ion binding"/>
    <property type="evidence" value="ECO:0007669"/>
    <property type="project" value="UniProtKB-KW"/>
</dbReference>
<dbReference type="InterPro" id="IPR027266">
    <property type="entry name" value="TrmE/GcvT-like"/>
</dbReference>
<dbReference type="SUPFAM" id="SSF52540">
    <property type="entry name" value="P-loop containing nucleoside triphosphate hydrolases"/>
    <property type="match status" value="1"/>
</dbReference>
<comment type="subunit">
    <text evidence="10">Homodimer. Heterotetramer of two MnmE and two MnmG subunits.</text>
</comment>
<dbReference type="InterPro" id="IPR004520">
    <property type="entry name" value="GTPase_MnmE"/>
</dbReference>
<evidence type="ECO:0000313" key="14">
    <source>
        <dbReference type="Proteomes" id="UP000069205"/>
    </source>
</evidence>
<feature type="binding site" evidence="10">
    <location>
        <position position="263"/>
    </location>
    <ligand>
        <name>K(+)</name>
        <dbReference type="ChEBI" id="CHEBI:29103"/>
    </ligand>
</feature>
<evidence type="ECO:0000256" key="3">
    <source>
        <dbReference type="ARBA" id="ARBA00022694"/>
    </source>
</evidence>
<dbReference type="EMBL" id="CP011801">
    <property type="protein sequence ID" value="ALA56725.1"/>
    <property type="molecule type" value="Genomic_DNA"/>
</dbReference>
<feature type="binding site" evidence="10">
    <location>
        <position position="475"/>
    </location>
    <ligand>
        <name>(6S)-5-formyl-5,6,7,8-tetrahydrofolate</name>
        <dbReference type="ChEBI" id="CHEBI:57457"/>
    </ligand>
</feature>
<keyword evidence="8 10" id="KW-0630">Potassium</keyword>
<dbReference type="NCBIfam" id="NF003661">
    <property type="entry name" value="PRK05291.1-3"/>
    <property type="match status" value="1"/>
</dbReference>
<dbReference type="InterPro" id="IPR006073">
    <property type="entry name" value="GTP-bd"/>
</dbReference>
<dbReference type="GO" id="GO:0005525">
    <property type="term" value="F:GTP binding"/>
    <property type="evidence" value="ECO:0007669"/>
    <property type="project" value="UniProtKB-UniRule"/>
</dbReference>
<dbReference type="CDD" id="cd04164">
    <property type="entry name" value="trmE"/>
    <property type="match status" value="1"/>
</dbReference>
<feature type="binding site" evidence="10">
    <location>
        <begin position="263"/>
        <end position="269"/>
    </location>
    <ligand>
        <name>GTP</name>
        <dbReference type="ChEBI" id="CHEBI:37565"/>
    </ligand>
</feature>
<dbReference type="AlphaFoldDB" id="A0A0K2G715"/>
<organism evidence="13 14">
    <name type="scientific">Nitrospira moscoviensis</name>
    <dbReference type="NCBI Taxonomy" id="42253"/>
    <lineage>
        <taxon>Bacteria</taxon>
        <taxon>Pseudomonadati</taxon>
        <taxon>Nitrospirota</taxon>
        <taxon>Nitrospiria</taxon>
        <taxon>Nitrospirales</taxon>
        <taxon>Nitrospiraceae</taxon>
        <taxon>Nitrospira</taxon>
    </lineage>
</organism>
<dbReference type="InterPro" id="IPR027417">
    <property type="entry name" value="P-loop_NTPase"/>
</dbReference>
<evidence type="ECO:0000256" key="8">
    <source>
        <dbReference type="ARBA" id="ARBA00022958"/>
    </source>
</evidence>
<feature type="binding site" evidence="10">
    <location>
        <position position="268"/>
    </location>
    <ligand>
        <name>K(+)</name>
        <dbReference type="ChEBI" id="CHEBI:29103"/>
    </ligand>
</feature>
<keyword evidence="5 10" id="KW-0547">Nucleotide-binding</keyword>
<dbReference type="FunFam" id="3.40.50.300:FF:001376">
    <property type="entry name" value="tRNA modification GTPase MnmE"/>
    <property type="match status" value="1"/>
</dbReference>
<dbReference type="InterPro" id="IPR005225">
    <property type="entry name" value="Small_GTP-bd"/>
</dbReference>
<dbReference type="InterPro" id="IPR031168">
    <property type="entry name" value="G_TrmE"/>
</dbReference>
<dbReference type="PROSITE" id="PS51709">
    <property type="entry name" value="G_TRME"/>
    <property type="match status" value="1"/>
</dbReference>
<feature type="binding site" evidence="10">
    <location>
        <position position="138"/>
    </location>
    <ligand>
        <name>(6S)-5-formyl-5,6,7,8-tetrahydrofolate</name>
        <dbReference type="ChEBI" id="CHEBI:57457"/>
    </ligand>
</feature>
<dbReference type="STRING" id="42253.NITMOv2_0286"/>
<proteinExistence type="inferred from homology"/>
<keyword evidence="14" id="KW-1185">Reference proteome</keyword>
<feature type="binding site" evidence="10">
    <location>
        <position position="265"/>
    </location>
    <ligand>
        <name>K(+)</name>
        <dbReference type="ChEBI" id="CHEBI:29103"/>
    </ligand>
</feature>
<dbReference type="KEGG" id="nmv:NITMOv2_0286"/>
<dbReference type="RefSeq" id="WP_053378169.1">
    <property type="nucleotide sequence ID" value="NZ_CP011801.1"/>
</dbReference>
<evidence type="ECO:0000256" key="2">
    <source>
        <dbReference type="ARBA" id="ARBA00022490"/>
    </source>
</evidence>
<dbReference type="Gene3D" id="1.20.120.430">
    <property type="entry name" value="tRNA modification GTPase MnmE domain 2"/>
    <property type="match status" value="1"/>
</dbReference>
<feature type="binding site" evidence="10">
    <location>
        <position position="99"/>
    </location>
    <ligand>
        <name>(6S)-5-formyl-5,6,7,8-tetrahydrofolate</name>
        <dbReference type="ChEBI" id="CHEBI:57457"/>
    </ligand>
</feature>
<keyword evidence="4 10" id="KW-0479">Metal-binding</keyword>
<dbReference type="GO" id="GO:0030488">
    <property type="term" value="P:tRNA methylation"/>
    <property type="evidence" value="ECO:0007669"/>
    <property type="project" value="TreeGrafter"/>
</dbReference>
<feature type="binding site" evidence="10">
    <location>
        <position position="269"/>
    </location>
    <ligand>
        <name>Mg(2+)</name>
        <dbReference type="ChEBI" id="CHEBI:18420"/>
    </ligand>
</feature>
<dbReference type="InterPro" id="IPR025867">
    <property type="entry name" value="MnmE_helical"/>
</dbReference>
<dbReference type="Pfam" id="PF01926">
    <property type="entry name" value="MMR_HSR1"/>
    <property type="match status" value="1"/>
</dbReference>
<evidence type="ECO:0000256" key="4">
    <source>
        <dbReference type="ARBA" id="ARBA00022723"/>
    </source>
</evidence>
<dbReference type="GO" id="GO:0002098">
    <property type="term" value="P:tRNA wobble uridine modification"/>
    <property type="evidence" value="ECO:0007669"/>
    <property type="project" value="TreeGrafter"/>
</dbReference>
<evidence type="ECO:0000313" key="13">
    <source>
        <dbReference type="EMBL" id="ALA56725.1"/>
    </source>
</evidence>
<comment type="subcellular location">
    <subcellularLocation>
        <location evidence="10">Cytoplasm</location>
    </subcellularLocation>
</comment>
<dbReference type="HAMAP" id="MF_00379">
    <property type="entry name" value="GTPase_MnmE"/>
    <property type="match status" value="1"/>
</dbReference>
<dbReference type="Pfam" id="PF12631">
    <property type="entry name" value="MnmE_helical"/>
    <property type="match status" value="1"/>
</dbReference>
<keyword evidence="2 10" id="KW-0963">Cytoplasm</keyword>
<feature type="binding site" evidence="10">
    <location>
        <begin position="244"/>
        <end position="249"/>
    </location>
    <ligand>
        <name>GTP</name>
        <dbReference type="ChEBI" id="CHEBI:37565"/>
    </ligand>
</feature>
<sequence>MDQAPEETICAIATPPGEGGVGIVRISGAGALQIAEKVVRLRSGLPLASVPSHTLHLADISATGLSGSSSPSAVAAPLDEGLVVYMAAPRSYTAEDVVELHCHGSALVLARVCAACIAAGARLARAGEFTKRAFLNGRIDLSQAEAVLDTIRAKSDEGLRLAQQQLRGDLGREVERLRARLLTLLAHVEAGIDFADESIEFVGRDELLRSLKETTASIEAMLTTCRSGRVLREGARVVIVGRPNVGKSSLLNRLLQEERAIVTSIPGTTRDVIEEGTVLDGVPVTLVDTAGLRETTDEVEQQGIQRAKAAQEEADIILQVLDAAEVAADRTPELPEDAVAGRRLVLLNKMDLFGEERGRRLAEVLRHRTNAPVIPVSAVTGVGLDDVKQGIRSLLSPGSLESRESVVVTNVRHQAALQQAASSLQQAYASIEARIAPECVAVDLRGAADALGEITGAITSTEVLERIFSEFCIGK</sequence>
<feature type="binding site" evidence="10">
    <location>
        <position position="244"/>
    </location>
    <ligand>
        <name>K(+)</name>
        <dbReference type="ChEBI" id="CHEBI:29103"/>
    </ligand>
</feature>
<keyword evidence="6 10" id="KW-0378">Hydrolase</keyword>